<evidence type="ECO:0000256" key="10">
    <source>
        <dbReference type="ARBA" id="ARBA00023136"/>
    </source>
</evidence>
<proteinExistence type="inferred from homology"/>
<dbReference type="SMART" id="SM00228">
    <property type="entry name" value="PDZ"/>
    <property type="match status" value="1"/>
</dbReference>
<dbReference type="AlphaFoldDB" id="A0AA46ADR0"/>
<accession>A0AA46ADR0</accession>
<evidence type="ECO:0000256" key="11">
    <source>
        <dbReference type="RuleBase" id="RU362031"/>
    </source>
</evidence>
<dbReference type="InterPro" id="IPR008915">
    <property type="entry name" value="Peptidase_M50"/>
</dbReference>
<evidence type="ECO:0000256" key="5">
    <source>
        <dbReference type="ARBA" id="ARBA00022692"/>
    </source>
</evidence>
<keyword evidence="11" id="KW-0479">Metal-binding</keyword>
<keyword evidence="5 11" id="KW-0812">Transmembrane</keyword>
<reference evidence="13" key="1">
    <citation type="submission" date="2017-05" db="EMBL/GenBank/DDBJ databases">
        <authorList>
            <person name="Varghese N."/>
            <person name="Submissions S."/>
        </authorList>
    </citation>
    <scope>NUCLEOTIDE SEQUENCE</scope>
    <source>
        <strain evidence="13">DSM 45262</strain>
    </source>
</reference>
<dbReference type="NCBIfam" id="TIGR00054">
    <property type="entry name" value="RIP metalloprotease RseP"/>
    <property type="match status" value="1"/>
</dbReference>
<keyword evidence="7 11" id="KW-0862">Zinc</keyword>
<keyword evidence="4 13" id="KW-0645">Protease</keyword>
<keyword evidence="10 11" id="KW-0472">Membrane</keyword>
<dbReference type="PROSITE" id="PS50106">
    <property type="entry name" value="PDZ"/>
    <property type="match status" value="1"/>
</dbReference>
<dbReference type="GO" id="GO:0006508">
    <property type="term" value="P:proteolysis"/>
    <property type="evidence" value="ECO:0007669"/>
    <property type="project" value="UniProtKB-KW"/>
</dbReference>
<feature type="domain" description="PDZ" evidence="12">
    <location>
        <begin position="202"/>
        <end position="233"/>
    </location>
</feature>
<dbReference type="CDD" id="cd23081">
    <property type="entry name" value="cpPDZ_EcRseP-like"/>
    <property type="match status" value="1"/>
</dbReference>
<comment type="caution">
    <text evidence="13">The sequence shown here is derived from an EMBL/GenBank/DDBJ whole genome shotgun (WGS) entry which is preliminary data.</text>
</comment>
<evidence type="ECO:0000256" key="8">
    <source>
        <dbReference type="ARBA" id="ARBA00022989"/>
    </source>
</evidence>
<dbReference type="GO" id="GO:0016020">
    <property type="term" value="C:membrane"/>
    <property type="evidence" value="ECO:0007669"/>
    <property type="project" value="UniProtKB-SubCell"/>
</dbReference>
<dbReference type="InterPro" id="IPR036034">
    <property type="entry name" value="PDZ_sf"/>
</dbReference>
<dbReference type="PANTHER" id="PTHR42837">
    <property type="entry name" value="REGULATOR OF SIGMA-E PROTEASE RSEP"/>
    <property type="match status" value="1"/>
</dbReference>
<dbReference type="Gene3D" id="2.30.42.10">
    <property type="match status" value="1"/>
</dbReference>
<dbReference type="Proteomes" id="UP001157946">
    <property type="component" value="Unassembled WGS sequence"/>
</dbReference>
<dbReference type="EMBL" id="FXTU01000002">
    <property type="protein sequence ID" value="SMP08297.1"/>
    <property type="molecule type" value="Genomic_DNA"/>
</dbReference>
<dbReference type="GO" id="GO:0046872">
    <property type="term" value="F:metal ion binding"/>
    <property type="evidence" value="ECO:0007669"/>
    <property type="project" value="UniProtKB-KW"/>
</dbReference>
<keyword evidence="9 11" id="KW-0482">Metalloprotease</keyword>
<dbReference type="InterPro" id="IPR041489">
    <property type="entry name" value="PDZ_6"/>
</dbReference>
<evidence type="ECO:0000313" key="14">
    <source>
        <dbReference type="Proteomes" id="UP001157946"/>
    </source>
</evidence>
<evidence type="ECO:0000256" key="7">
    <source>
        <dbReference type="ARBA" id="ARBA00022833"/>
    </source>
</evidence>
<protein>
    <recommendedName>
        <fullName evidence="11">Zinc metalloprotease</fullName>
        <ecNumber evidence="11">3.4.24.-</ecNumber>
    </recommendedName>
</protein>
<feature type="transmembrane region" description="Helical" evidence="11">
    <location>
        <begin position="169"/>
        <end position="190"/>
    </location>
</feature>
<dbReference type="InterPro" id="IPR001478">
    <property type="entry name" value="PDZ"/>
</dbReference>
<feature type="transmembrane region" description="Helical" evidence="11">
    <location>
        <begin position="391"/>
        <end position="410"/>
    </location>
</feature>
<dbReference type="SUPFAM" id="SSF50156">
    <property type="entry name" value="PDZ domain-like"/>
    <property type="match status" value="1"/>
</dbReference>
<name>A0AA46ADR0_9BACL</name>
<sequence length="419" mass="46476">MQQVIVFILVLSFLVFIHELGHFLFAKRAGILVREFAIGFGPKIFGKIHGETMYSIRALPLGGFVRMAGEDAELVELKTGTLVYATQTADKLDHVYLYEPPQQDQAVVMGRVVEADLEKELYILLEDQDGREHHYTLHPQAMIHYDQKNVVQIAPLDRQFGSKTTGQKAMAIFAGPLFNIVLTVILFTVLTMMSGIEDRLPVDEVVANSPAAKAGIQAGDLITAVDGKEVRNMDQLRYALIESKGREVKVTVKRGEQVKEFGVTPQKNGELYQIGVQFIHDEMRREASFGEAIGAGFTKTYDWTVMIVDSLGKLVTGQMSVESLGGPVQMGNITGKAAESGIEPLIQITALLSLNLGIFNLLPIPALDGSRLVFIGLEAIRRRPIDPTKESMVHFVGFALLMMLMIFVTYNDIRKIFFS</sequence>
<evidence type="ECO:0000256" key="6">
    <source>
        <dbReference type="ARBA" id="ARBA00022801"/>
    </source>
</evidence>
<evidence type="ECO:0000256" key="9">
    <source>
        <dbReference type="ARBA" id="ARBA00023049"/>
    </source>
</evidence>
<comment type="similarity">
    <text evidence="3 11">Belongs to the peptidase M50B family.</text>
</comment>
<evidence type="ECO:0000259" key="12">
    <source>
        <dbReference type="PROSITE" id="PS50106"/>
    </source>
</evidence>
<evidence type="ECO:0000256" key="2">
    <source>
        <dbReference type="ARBA" id="ARBA00004141"/>
    </source>
</evidence>
<dbReference type="InterPro" id="IPR004387">
    <property type="entry name" value="Pept_M50_Zn"/>
</dbReference>
<comment type="cofactor">
    <cofactor evidence="1 11">
        <name>Zn(2+)</name>
        <dbReference type="ChEBI" id="CHEBI:29105"/>
    </cofactor>
</comment>
<organism evidence="13 14">
    <name type="scientific">Laceyella tengchongensis</name>
    <dbReference type="NCBI Taxonomy" id="574699"/>
    <lineage>
        <taxon>Bacteria</taxon>
        <taxon>Bacillati</taxon>
        <taxon>Bacillota</taxon>
        <taxon>Bacilli</taxon>
        <taxon>Bacillales</taxon>
        <taxon>Thermoactinomycetaceae</taxon>
        <taxon>Laceyella</taxon>
    </lineage>
</organism>
<dbReference type="Pfam" id="PF02163">
    <property type="entry name" value="Peptidase_M50"/>
    <property type="match status" value="1"/>
</dbReference>
<dbReference type="CDD" id="cd06163">
    <property type="entry name" value="S2P-M50_PDZ_RseP-like"/>
    <property type="match status" value="1"/>
</dbReference>
<evidence type="ECO:0000256" key="3">
    <source>
        <dbReference type="ARBA" id="ARBA00007931"/>
    </source>
</evidence>
<comment type="subcellular location">
    <subcellularLocation>
        <location evidence="2">Membrane</location>
        <topology evidence="2">Multi-pass membrane protein</topology>
    </subcellularLocation>
</comment>
<dbReference type="Pfam" id="PF17820">
    <property type="entry name" value="PDZ_6"/>
    <property type="match status" value="1"/>
</dbReference>
<evidence type="ECO:0000256" key="4">
    <source>
        <dbReference type="ARBA" id="ARBA00022670"/>
    </source>
</evidence>
<keyword evidence="8 11" id="KW-1133">Transmembrane helix</keyword>
<keyword evidence="14" id="KW-1185">Reference proteome</keyword>
<dbReference type="EC" id="3.4.24.-" evidence="11"/>
<gene>
    <name evidence="13" type="ORF">SAMN06265361_1023</name>
</gene>
<dbReference type="RefSeq" id="WP_284723997.1">
    <property type="nucleotide sequence ID" value="NZ_FXTU01000002.1"/>
</dbReference>
<evidence type="ECO:0000256" key="1">
    <source>
        <dbReference type="ARBA" id="ARBA00001947"/>
    </source>
</evidence>
<evidence type="ECO:0000313" key="13">
    <source>
        <dbReference type="EMBL" id="SMP08297.1"/>
    </source>
</evidence>
<dbReference type="GO" id="GO:0004222">
    <property type="term" value="F:metalloendopeptidase activity"/>
    <property type="evidence" value="ECO:0007669"/>
    <property type="project" value="InterPro"/>
</dbReference>
<dbReference type="PANTHER" id="PTHR42837:SF2">
    <property type="entry name" value="MEMBRANE METALLOPROTEASE ARASP2, CHLOROPLASTIC-RELATED"/>
    <property type="match status" value="1"/>
</dbReference>
<keyword evidence="6 11" id="KW-0378">Hydrolase</keyword>